<dbReference type="Gene3D" id="3.30.530.20">
    <property type="match status" value="1"/>
</dbReference>
<proteinExistence type="inferred from homology"/>
<dbReference type="InterPro" id="IPR013538">
    <property type="entry name" value="ASHA1/2-like_C"/>
</dbReference>
<dbReference type="RefSeq" id="WP_284373373.1">
    <property type="nucleotide sequence ID" value="NZ_BSNJ01000005.1"/>
</dbReference>
<dbReference type="EMBL" id="BSNJ01000005">
    <property type="protein sequence ID" value="GLQ21625.1"/>
    <property type="molecule type" value="Genomic_DNA"/>
</dbReference>
<comment type="caution">
    <text evidence="3">The sequence shown here is derived from an EMBL/GenBank/DDBJ whole genome shotgun (WGS) entry which is preliminary data.</text>
</comment>
<dbReference type="Proteomes" id="UP001161390">
    <property type="component" value="Unassembled WGS sequence"/>
</dbReference>
<evidence type="ECO:0000313" key="4">
    <source>
        <dbReference type="Proteomes" id="UP001161390"/>
    </source>
</evidence>
<reference evidence="3" key="2">
    <citation type="submission" date="2023-01" db="EMBL/GenBank/DDBJ databases">
        <title>Draft genome sequence of Algimonas porphyrae strain NBRC 108216.</title>
        <authorList>
            <person name="Sun Q."/>
            <person name="Mori K."/>
        </authorList>
    </citation>
    <scope>NUCLEOTIDE SEQUENCE</scope>
    <source>
        <strain evidence="3">NBRC 108216</strain>
    </source>
</reference>
<feature type="domain" description="Activator of Hsp90 ATPase homologue 1/2-like C-terminal" evidence="2">
    <location>
        <begin position="21"/>
        <end position="147"/>
    </location>
</feature>
<keyword evidence="4" id="KW-1185">Reference proteome</keyword>
<evidence type="ECO:0000313" key="3">
    <source>
        <dbReference type="EMBL" id="GLQ21625.1"/>
    </source>
</evidence>
<sequence length="182" mass="20589">MTDTNLIADGRLEFRRTLPSPVETVWRFLTEDELRGQWLCRGDVEPRAGGRIAFKFDPEKLGDKRPDDVPEGRYTADFEGTVVTYDPPRTLAFLWPGAGPDGETLVTMSLKEVADGTELHLVHERITSDSDMVGSAAGWHTHLERLECRLSRALAPNFWTRHDTLESEYRQTIAALRAKSFS</sequence>
<protein>
    <submittedName>
        <fullName evidence="3">ATPase</fullName>
    </submittedName>
</protein>
<dbReference type="Pfam" id="PF08327">
    <property type="entry name" value="AHSA1"/>
    <property type="match status" value="1"/>
</dbReference>
<organism evidence="3 4">
    <name type="scientific">Algimonas porphyrae</name>
    <dbReference type="NCBI Taxonomy" id="1128113"/>
    <lineage>
        <taxon>Bacteria</taxon>
        <taxon>Pseudomonadati</taxon>
        <taxon>Pseudomonadota</taxon>
        <taxon>Alphaproteobacteria</taxon>
        <taxon>Maricaulales</taxon>
        <taxon>Robiginitomaculaceae</taxon>
        <taxon>Algimonas</taxon>
    </lineage>
</organism>
<name>A0ABQ5V3G6_9PROT</name>
<dbReference type="InterPro" id="IPR023393">
    <property type="entry name" value="START-like_dom_sf"/>
</dbReference>
<evidence type="ECO:0000259" key="2">
    <source>
        <dbReference type="Pfam" id="PF08327"/>
    </source>
</evidence>
<evidence type="ECO:0000256" key="1">
    <source>
        <dbReference type="ARBA" id="ARBA00006817"/>
    </source>
</evidence>
<reference evidence="3" key="1">
    <citation type="journal article" date="2014" name="Int. J. Syst. Evol. Microbiol.">
        <title>Complete genome of a new Firmicutes species belonging to the dominant human colonic microbiota ('Ruminococcus bicirculans') reveals two chromosomes and a selective capacity to utilize plant glucans.</title>
        <authorList>
            <consortium name="NISC Comparative Sequencing Program"/>
            <person name="Wegmann U."/>
            <person name="Louis P."/>
            <person name="Goesmann A."/>
            <person name="Henrissat B."/>
            <person name="Duncan S.H."/>
            <person name="Flint H.J."/>
        </authorList>
    </citation>
    <scope>NUCLEOTIDE SEQUENCE</scope>
    <source>
        <strain evidence="3">NBRC 108216</strain>
    </source>
</reference>
<dbReference type="CDD" id="cd08899">
    <property type="entry name" value="SRPBCC_CalC_Aha1-like_6"/>
    <property type="match status" value="1"/>
</dbReference>
<gene>
    <name evidence="3" type="ORF">GCM10007854_25800</name>
</gene>
<accession>A0ABQ5V3G6</accession>
<comment type="similarity">
    <text evidence="1">Belongs to the AHA1 family.</text>
</comment>
<dbReference type="SUPFAM" id="SSF55961">
    <property type="entry name" value="Bet v1-like"/>
    <property type="match status" value="1"/>
</dbReference>